<dbReference type="PANTHER" id="PTHR43398:SF1">
    <property type="entry name" value="DOLICHOL-PHOSPHATE MANNOSYLTRANSFERASE SUBUNIT 1"/>
    <property type="match status" value="1"/>
</dbReference>
<dbReference type="Proteomes" id="UP001623592">
    <property type="component" value="Unassembled WGS sequence"/>
</dbReference>
<dbReference type="Pfam" id="PF00535">
    <property type="entry name" value="Glycos_transf_2"/>
    <property type="match status" value="1"/>
</dbReference>
<comment type="caution">
    <text evidence="5">The sequence shown here is derived from an EMBL/GenBank/DDBJ whole genome shotgun (WGS) entry which is preliminary data.</text>
</comment>
<dbReference type="InterPro" id="IPR029044">
    <property type="entry name" value="Nucleotide-diphossugar_trans"/>
</dbReference>
<accession>A0ABW8TC34</accession>
<sequence>MKKLLSIIIPVYNERQNIKELVTRIENALKDNNYEIIFVDDSNDETTNIIMSLAKQDDKVKLIHREGKKGLSSAVIEGFKMARGDVFAVMDGDLQHPPEIMPIMLSKINEGADIVIPSRFIEGGSDGGLNLFRKLVSGTARYMGKLLFKKLRKVSDPTSGIFMLKKSIINDKKLSDIGWKILIEILVMGDYNNLVEIPYGFDTRNSGESKMNAFVQAQYLKHLLSLILRTKFNINRNNY</sequence>
<dbReference type="SUPFAM" id="SSF53448">
    <property type="entry name" value="Nucleotide-diphospho-sugar transferases"/>
    <property type="match status" value="1"/>
</dbReference>
<protein>
    <submittedName>
        <fullName evidence="5">Polyprenol monophosphomannose synthase</fullName>
    </submittedName>
</protein>
<evidence type="ECO:0000256" key="1">
    <source>
        <dbReference type="ARBA" id="ARBA00006739"/>
    </source>
</evidence>
<evidence type="ECO:0000256" key="3">
    <source>
        <dbReference type="ARBA" id="ARBA00022679"/>
    </source>
</evidence>
<dbReference type="CDD" id="cd06442">
    <property type="entry name" value="DPM1_like"/>
    <property type="match status" value="1"/>
</dbReference>
<organism evidence="5 6">
    <name type="scientific">Clostridium neuense</name>
    <dbReference type="NCBI Taxonomy" id="1728934"/>
    <lineage>
        <taxon>Bacteria</taxon>
        <taxon>Bacillati</taxon>
        <taxon>Bacillota</taxon>
        <taxon>Clostridia</taxon>
        <taxon>Eubacteriales</taxon>
        <taxon>Clostridiaceae</taxon>
        <taxon>Clostridium</taxon>
    </lineage>
</organism>
<evidence type="ECO:0000313" key="6">
    <source>
        <dbReference type="Proteomes" id="UP001623592"/>
    </source>
</evidence>
<dbReference type="PANTHER" id="PTHR43398">
    <property type="entry name" value="DOLICHOL-PHOSPHATE MANNOSYLTRANSFERASE SUBUNIT 1"/>
    <property type="match status" value="1"/>
</dbReference>
<keyword evidence="3" id="KW-0808">Transferase</keyword>
<name>A0ABW8TC34_9CLOT</name>
<feature type="domain" description="Glycosyltransferase 2-like" evidence="4">
    <location>
        <begin position="6"/>
        <end position="169"/>
    </location>
</feature>
<keyword evidence="6" id="KW-1185">Reference proteome</keyword>
<dbReference type="Gene3D" id="3.90.550.10">
    <property type="entry name" value="Spore Coat Polysaccharide Biosynthesis Protein SpsA, Chain A"/>
    <property type="match status" value="1"/>
</dbReference>
<dbReference type="InterPro" id="IPR039528">
    <property type="entry name" value="DPM1-like"/>
</dbReference>
<evidence type="ECO:0000256" key="2">
    <source>
        <dbReference type="ARBA" id="ARBA00022676"/>
    </source>
</evidence>
<evidence type="ECO:0000259" key="4">
    <source>
        <dbReference type="Pfam" id="PF00535"/>
    </source>
</evidence>
<gene>
    <name evidence="5" type="ORF">ACJDT4_06365</name>
</gene>
<keyword evidence="2" id="KW-0328">Glycosyltransferase</keyword>
<evidence type="ECO:0000313" key="5">
    <source>
        <dbReference type="EMBL" id="MFL0250041.1"/>
    </source>
</evidence>
<dbReference type="InterPro" id="IPR001173">
    <property type="entry name" value="Glyco_trans_2-like"/>
</dbReference>
<dbReference type="EMBL" id="JBJIAA010000004">
    <property type="protein sequence ID" value="MFL0250041.1"/>
    <property type="molecule type" value="Genomic_DNA"/>
</dbReference>
<proteinExistence type="inferred from homology"/>
<reference evidence="5 6" key="1">
    <citation type="submission" date="2024-11" db="EMBL/GenBank/DDBJ databases">
        <authorList>
            <person name="Heng Y.C."/>
            <person name="Lim A.C.H."/>
            <person name="Lee J.K.Y."/>
            <person name="Kittelmann S."/>
        </authorList>
    </citation>
    <scope>NUCLEOTIDE SEQUENCE [LARGE SCALE GENOMIC DNA]</scope>
    <source>
        <strain evidence="5 6">WILCCON 0114</strain>
    </source>
</reference>
<comment type="similarity">
    <text evidence="1">Belongs to the glycosyltransferase 2 family.</text>
</comment>